<evidence type="ECO:0000256" key="13">
    <source>
        <dbReference type="SAM" id="Coils"/>
    </source>
</evidence>
<evidence type="ECO:0000313" key="17">
    <source>
        <dbReference type="Proteomes" id="UP000887572"/>
    </source>
</evidence>
<evidence type="ECO:0000256" key="3">
    <source>
        <dbReference type="ARBA" id="ARBA00022737"/>
    </source>
</evidence>
<feature type="compositionally biased region" description="Low complexity" evidence="14">
    <location>
        <begin position="253"/>
        <end position="269"/>
    </location>
</feature>
<dbReference type="Proteomes" id="UP000887572">
    <property type="component" value="Unplaced"/>
</dbReference>
<dbReference type="GO" id="GO:0005634">
    <property type="term" value="C:nucleus"/>
    <property type="evidence" value="ECO:0007669"/>
    <property type="project" value="UniProtKB-SubCell"/>
</dbReference>
<feature type="region of interest" description="Disordered" evidence="14">
    <location>
        <begin position="1420"/>
        <end position="1440"/>
    </location>
</feature>
<evidence type="ECO:0000256" key="11">
    <source>
        <dbReference type="RuleBase" id="RU000682"/>
    </source>
</evidence>
<feature type="domain" description="CUT" evidence="16">
    <location>
        <begin position="583"/>
        <end position="673"/>
    </location>
</feature>
<dbReference type="PROSITE" id="PS00027">
    <property type="entry name" value="HOMEOBOX_1"/>
    <property type="match status" value="1"/>
</dbReference>
<feature type="compositionally biased region" description="Polar residues" evidence="14">
    <location>
        <begin position="1559"/>
        <end position="1571"/>
    </location>
</feature>
<feature type="compositionally biased region" description="Basic residues" evidence="14">
    <location>
        <begin position="214"/>
        <end position="224"/>
    </location>
</feature>
<dbReference type="Gene3D" id="1.10.10.60">
    <property type="entry name" value="Homeodomain-like"/>
    <property type="match status" value="1"/>
</dbReference>
<evidence type="ECO:0000313" key="18">
    <source>
        <dbReference type="WBParaSite" id="Gr19_v10_g17110.t1"/>
    </source>
</evidence>
<evidence type="ECO:0000256" key="2">
    <source>
        <dbReference type="ARBA" id="ARBA00008190"/>
    </source>
</evidence>
<name>A0A914HJ49_GLORO</name>
<feature type="domain" description="CUT" evidence="16">
    <location>
        <begin position="1120"/>
        <end position="1207"/>
    </location>
</feature>
<dbReference type="GO" id="GO:0000981">
    <property type="term" value="F:DNA-binding transcription factor activity, RNA polymerase II-specific"/>
    <property type="evidence" value="ECO:0007669"/>
    <property type="project" value="InterPro"/>
</dbReference>
<feature type="region of interest" description="Disordered" evidence="14">
    <location>
        <begin position="468"/>
        <end position="504"/>
    </location>
</feature>
<evidence type="ECO:0000256" key="5">
    <source>
        <dbReference type="ARBA" id="ARBA00023054"/>
    </source>
</evidence>
<accession>A0A914HJ49</accession>
<keyword evidence="3" id="KW-0677">Repeat</keyword>
<keyword evidence="6 10" id="KW-0238">DNA-binding</keyword>
<evidence type="ECO:0000256" key="6">
    <source>
        <dbReference type="ARBA" id="ARBA00023125"/>
    </source>
</evidence>
<dbReference type="InterPro" id="IPR017970">
    <property type="entry name" value="Homeobox_CS"/>
</dbReference>
<feature type="region of interest" description="Disordered" evidence="14">
    <location>
        <begin position="34"/>
        <end position="63"/>
    </location>
</feature>
<keyword evidence="9 10" id="KW-0539">Nucleus</keyword>
<dbReference type="CDD" id="cd00086">
    <property type="entry name" value="homeodomain"/>
    <property type="match status" value="1"/>
</dbReference>
<dbReference type="WBParaSite" id="Gr19_v10_g17110.t1">
    <property type="protein sequence ID" value="Gr19_v10_g17110.t1"/>
    <property type="gene ID" value="Gr19_v10_g17110"/>
</dbReference>
<feature type="compositionally biased region" description="Polar residues" evidence="14">
    <location>
        <begin position="764"/>
        <end position="778"/>
    </location>
</feature>
<feature type="region of interest" description="Disordered" evidence="14">
    <location>
        <begin position="1065"/>
        <end position="1124"/>
    </location>
</feature>
<feature type="DNA-binding region" description="Homeobox" evidence="10">
    <location>
        <begin position="1365"/>
        <end position="1424"/>
    </location>
</feature>
<keyword evidence="17" id="KW-1185">Reference proteome</keyword>
<feature type="compositionally biased region" description="Basic and acidic residues" evidence="14">
    <location>
        <begin position="35"/>
        <end position="54"/>
    </location>
</feature>
<dbReference type="Pfam" id="PF02376">
    <property type="entry name" value="CUT"/>
    <property type="match status" value="3"/>
</dbReference>
<evidence type="ECO:0000259" key="15">
    <source>
        <dbReference type="PROSITE" id="PS50071"/>
    </source>
</evidence>
<dbReference type="Gene3D" id="1.10.260.40">
    <property type="entry name" value="lambda repressor-like DNA-binding domains"/>
    <property type="match status" value="3"/>
</dbReference>
<feature type="region of interest" description="Disordered" evidence="14">
    <location>
        <begin position="832"/>
        <end position="853"/>
    </location>
</feature>
<feature type="compositionally biased region" description="Acidic residues" evidence="14">
    <location>
        <begin position="1526"/>
        <end position="1535"/>
    </location>
</feature>
<feature type="compositionally biased region" description="Basic and acidic residues" evidence="14">
    <location>
        <begin position="1065"/>
        <end position="1081"/>
    </location>
</feature>
<keyword evidence="8 12" id="KW-0804">Transcription</keyword>
<keyword evidence="5 13" id="KW-0175">Coiled coil</keyword>
<dbReference type="PROSITE" id="PS51042">
    <property type="entry name" value="CUT"/>
    <property type="match status" value="3"/>
</dbReference>
<evidence type="ECO:0000259" key="16">
    <source>
        <dbReference type="PROSITE" id="PS51042"/>
    </source>
</evidence>
<dbReference type="Pfam" id="PF00046">
    <property type="entry name" value="Homeodomain"/>
    <property type="match status" value="1"/>
</dbReference>
<keyword evidence="4 12" id="KW-0805">Transcription regulation</keyword>
<feature type="region of interest" description="Disordered" evidence="14">
    <location>
        <begin position="191"/>
        <end position="270"/>
    </location>
</feature>
<feature type="region of interest" description="Disordered" evidence="14">
    <location>
        <begin position="305"/>
        <end position="328"/>
    </location>
</feature>
<keyword evidence="7 10" id="KW-0371">Homeobox</keyword>
<dbReference type="PANTHER" id="PTHR14043">
    <property type="entry name" value="CCAAT DISPLACEMENT PROTEIN-RELATED"/>
    <property type="match status" value="1"/>
</dbReference>
<feature type="region of interest" description="Disordered" evidence="14">
    <location>
        <begin position="746"/>
        <end position="778"/>
    </location>
</feature>
<evidence type="ECO:0000256" key="4">
    <source>
        <dbReference type="ARBA" id="ARBA00023015"/>
    </source>
</evidence>
<sequence length="1593" mass="169467">MTATVLIALLRSHFIPQFERINGSTTFAMATEFGGVRDKQPDGVRTEDGTKAPEDGTNADQGTEREVIAIKQEIAELPINASRNGTNNIVAGGATDRKTTTAFAAASGGTANNANSLTVEKYLMHLRQKEERIRQLEEENRTLKCALLDKSRAYQAQVDELTSELVRNAEMVARLQSELALNKGASIITHSSTSSIRDISQKKPRKVPSPGQHPHNKQLRHLLHNGHASSSPSSVPRPPGRANAALQAQKNVTQPQASTSTTPQATTSSNDVDEICAALQHFVDRNRPNQQPNGGAVMEAIMGVLKGGPGEGTSSAQQPTQQTTEEEEQLLAAQLAKFVADDPCLLSGLLFGSDSSQQQLDPSSSSAAENDVNSLDPGLFALSMLFDEMAGNEGEQTQQHGTTTDGQQTTALDGIKKDQEQQNIDFEEVMQRVIGGTAAASARPGGANSAGNGAVQISTVAVPFVEPKGTGKMPKKKSCGKPKSAAGVGTPSMQSPERSSTGLPKTVPIIITDAIGAPIALPKVPTNSSGGRKSLSHIASGVSLLNGDLQHPNGTNHTPPTQKPWSPEELKLVKQLEARIDENIVSLGPAPLNTAELAAQCTRLMRGYSIGQRLFARTVMVQVSQSQGSLSELLSKPRPWHKLTDKGREAFRRIFGWISDDVAIDLLCQLSPRKVALTEKLEHPNPQMLIGGGDQMQQIDICGVAGPNQAPTEAGISMSNVKMEFGGVGSGVGRGGMGKRALKATNSFGNAPPSKRMAVKVEQPSPSEISPTAKLTSKENGGNVTVALSAGAGGGRWRHDDIPKEKIIDIYEAEKAKLMEQECHLERAIGLSSASPSISPPPGRTASTASVPSLGQIRKFHRAGSALSNGMGADDRCLSSVCSPLSATGADQQLIGRYGSRSSDLPPVQFERYPILDTEEVVRQIKECLNDEQISQRQFGETVLGLSQGSVSDLLARPKAWNSLTNKGREPFIRMQMFLEDKRVRKLMRTDSDGEAVEFWRPDSQPDTGAESGGELDLRLELQTDPSSCPTSVPATDGDDEMAADIDGIGDVQEEVKTEGVEDVRIGAEDERIAVPEEGKSDGPIAEGEVEDGDGASVKDKSKDTTPKVFPPQGKTKTQQQNYATADEVDTADVARRVKAVLAGNGISQRAFGEHILKTTSGCVSDLLTKPKPWVMLGYKGREANNKMVAFLDDPEAVNRLKAVEQQRCAMNNALNALKAIGDSEQTLGGQPQQSNGHMNALEALGISIPIAAASPCPSASSPPPLQLSQPSTTSSALQLIAGLASVASDLSSNVPIGALLKKNNSPNPPATSASAGAMNAYPNALKRKAPCAGVGSSVSMVSMDRNDGSSAAQIGPLVPAKKIPRFQRTIITDKQKEALLFIFAHEQRPNSRCIEQLALKLALTPRTVTNWFHNYRTRQKAKETKPDGDESSVLPTTVPANVPTPAQILARALNASDSKTTSWFRELAELLRMHSDVSVDIDSIGGSRGSVGTASVASSPPSPSIGPTTVVAIQLMSDDGQIDTTTEEGEEEETRGEAYDAERQDVTAREADSPALHNFSNNQPPTSAGSQLDKAVARMRSRLMTGLASQRE</sequence>
<reference evidence="18" key="1">
    <citation type="submission" date="2022-11" db="UniProtKB">
        <authorList>
            <consortium name="WormBaseParasite"/>
        </authorList>
    </citation>
    <scope>IDENTIFICATION</scope>
</reference>
<comment type="similarity">
    <text evidence="2 12">Belongs to the CUT homeobox family.</text>
</comment>
<evidence type="ECO:0000256" key="8">
    <source>
        <dbReference type="ARBA" id="ARBA00023163"/>
    </source>
</evidence>
<proteinExistence type="inferred from homology"/>
<feature type="compositionally biased region" description="Basic and acidic residues" evidence="14">
    <location>
        <begin position="1097"/>
        <end position="1106"/>
    </location>
</feature>
<dbReference type="GO" id="GO:0000977">
    <property type="term" value="F:RNA polymerase II transcription regulatory region sequence-specific DNA binding"/>
    <property type="evidence" value="ECO:0007669"/>
    <property type="project" value="TreeGrafter"/>
</dbReference>
<feature type="region of interest" description="Disordered" evidence="14">
    <location>
        <begin position="1523"/>
        <end position="1574"/>
    </location>
</feature>
<feature type="domain" description="Homeobox" evidence="15">
    <location>
        <begin position="1363"/>
        <end position="1423"/>
    </location>
</feature>
<evidence type="ECO:0000256" key="9">
    <source>
        <dbReference type="ARBA" id="ARBA00023242"/>
    </source>
</evidence>
<feature type="domain" description="CUT" evidence="16">
    <location>
        <begin position="907"/>
        <end position="994"/>
    </location>
</feature>
<dbReference type="GO" id="GO:0030154">
    <property type="term" value="P:cell differentiation"/>
    <property type="evidence" value="ECO:0007669"/>
    <property type="project" value="UniProtKB-ARBA"/>
</dbReference>
<dbReference type="SMART" id="SM00389">
    <property type="entry name" value="HOX"/>
    <property type="match status" value="1"/>
</dbReference>
<evidence type="ECO:0000256" key="12">
    <source>
        <dbReference type="RuleBase" id="RU361129"/>
    </source>
</evidence>
<dbReference type="InterPro" id="IPR001356">
    <property type="entry name" value="HD"/>
</dbReference>
<evidence type="ECO:0000256" key="7">
    <source>
        <dbReference type="ARBA" id="ARBA00023155"/>
    </source>
</evidence>
<organism evidence="17 18">
    <name type="scientific">Globodera rostochiensis</name>
    <name type="common">Golden nematode worm</name>
    <name type="synonym">Heterodera rostochiensis</name>
    <dbReference type="NCBI Taxonomy" id="31243"/>
    <lineage>
        <taxon>Eukaryota</taxon>
        <taxon>Metazoa</taxon>
        <taxon>Ecdysozoa</taxon>
        <taxon>Nematoda</taxon>
        <taxon>Chromadorea</taxon>
        <taxon>Rhabditida</taxon>
        <taxon>Tylenchina</taxon>
        <taxon>Tylenchomorpha</taxon>
        <taxon>Tylenchoidea</taxon>
        <taxon>Heteroderidae</taxon>
        <taxon>Heteroderinae</taxon>
        <taxon>Globodera</taxon>
    </lineage>
</organism>
<dbReference type="InterPro" id="IPR010982">
    <property type="entry name" value="Lambda_DNA-bd_dom_sf"/>
</dbReference>
<comment type="subcellular location">
    <subcellularLocation>
        <location evidence="1 10 11">Nucleus</location>
    </subcellularLocation>
</comment>
<dbReference type="SMART" id="SM01109">
    <property type="entry name" value="CUT"/>
    <property type="match status" value="3"/>
</dbReference>
<dbReference type="InterPro" id="IPR003350">
    <property type="entry name" value="CUT_dom"/>
</dbReference>
<protein>
    <recommendedName>
        <fullName evidence="12">Homeobox protein cut-like</fullName>
    </recommendedName>
</protein>
<dbReference type="SUPFAM" id="SSF47413">
    <property type="entry name" value="lambda repressor-like DNA-binding domains"/>
    <property type="match status" value="3"/>
</dbReference>
<evidence type="ECO:0000256" key="1">
    <source>
        <dbReference type="ARBA" id="ARBA00004123"/>
    </source>
</evidence>
<feature type="coiled-coil region" evidence="13">
    <location>
        <begin position="119"/>
        <end position="178"/>
    </location>
</feature>
<feature type="compositionally biased region" description="Polar residues" evidence="14">
    <location>
        <begin position="491"/>
        <end position="503"/>
    </location>
</feature>
<dbReference type="SUPFAM" id="SSF46689">
    <property type="entry name" value="Homeodomain-like"/>
    <property type="match status" value="1"/>
</dbReference>
<evidence type="ECO:0000256" key="10">
    <source>
        <dbReference type="PROSITE-ProRule" id="PRU00108"/>
    </source>
</evidence>
<feature type="compositionally biased region" description="Basic and acidic residues" evidence="14">
    <location>
        <begin position="1536"/>
        <end position="1553"/>
    </location>
</feature>
<evidence type="ECO:0000256" key="14">
    <source>
        <dbReference type="SAM" id="MobiDB-lite"/>
    </source>
</evidence>
<dbReference type="PANTHER" id="PTHR14043:SF2">
    <property type="entry name" value="HOMEOBOX PROTEIN CUT"/>
    <property type="match status" value="1"/>
</dbReference>
<dbReference type="PROSITE" id="PS50071">
    <property type="entry name" value="HOMEOBOX_2"/>
    <property type="match status" value="1"/>
</dbReference>
<dbReference type="InterPro" id="IPR009057">
    <property type="entry name" value="Homeodomain-like_sf"/>
</dbReference>